<feature type="region of interest" description="Disordered" evidence="1">
    <location>
        <begin position="161"/>
        <end position="213"/>
    </location>
</feature>
<reference evidence="2 3" key="1">
    <citation type="submission" date="2020-04" db="EMBL/GenBank/DDBJ databases">
        <title>Perkinsus olseni comparative genomics.</title>
        <authorList>
            <person name="Bogema D.R."/>
        </authorList>
    </citation>
    <scope>NUCLEOTIDE SEQUENCE [LARGE SCALE GENOMIC DNA]</scope>
    <source>
        <strain evidence="2">ATCC PRA-205</strain>
    </source>
</reference>
<feature type="compositionally biased region" description="Polar residues" evidence="1">
    <location>
        <begin position="165"/>
        <end position="178"/>
    </location>
</feature>
<accession>A0A7J6RD64</accession>
<evidence type="ECO:0000256" key="1">
    <source>
        <dbReference type="SAM" id="MobiDB-lite"/>
    </source>
</evidence>
<comment type="caution">
    <text evidence="2">The sequence shown here is derived from an EMBL/GenBank/DDBJ whole genome shotgun (WGS) entry which is preliminary data.</text>
</comment>
<evidence type="ECO:0000313" key="3">
    <source>
        <dbReference type="Proteomes" id="UP000574390"/>
    </source>
</evidence>
<feature type="non-terminal residue" evidence="2">
    <location>
        <position position="1"/>
    </location>
</feature>
<sequence length="213" mass="22705">DGVVSAGNKNAAADAPGSERDCIYIDFDILGDGKTDPNELLKTLKEQLASPEAPIHNGMFGVFADKANIEDLPADSAKAVGEVPGSTAGDDKAGGGSSGTDQLAVERHLANLELSDAKAEIEQLKKQLSDSVSAHQSSLSQLSDARNQLDDSMNQVAKLEGEVNSLKSQNKTLSTDLSNAKDMWMKESSRASKLQDELNTRDDQIAEDSRRMT</sequence>
<gene>
    <name evidence="2" type="ORF">FOZ62_011349</name>
</gene>
<dbReference type="Gene3D" id="1.20.5.1160">
    <property type="entry name" value="Vasodilator-stimulated phosphoprotein"/>
    <property type="match status" value="1"/>
</dbReference>
<evidence type="ECO:0000313" key="2">
    <source>
        <dbReference type="EMBL" id="KAF4717976.1"/>
    </source>
</evidence>
<proteinExistence type="predicted"/>
<feature type="region of interest" description="Disordered" evidence="1">
    <location>
        <begin position="79"/>
        <end position="100"/>
    </location>
</feature>
<dbReference type="Proteomes" id="UP000574390">
    <property type="component" value="Unassembled WGS sequence"/>
</dbReference>
<dbReference type="EMBL" id="JABANM010023386">
    <property type="protein sequence ID" value="KAF4717976.1"/>
    <property type="molecule type" value="Genomic_DNA"/>
</dbReference>
<name>A0A7J6RD64_PEROL</name>
<dbReference type="SUPFAM" id="SSF90257">
    <property type="entry name" value="Myosin rod fragments"/>
    <property type="match status" value="1"/>
</dbReference>
<dbReference type="AlphaFoldDB" id="A0A7J6RD64"/>
<organism evidence="2 3">
    <name type="scientific">Perkinsus olseni</name>
    <name type="common">Perkinsus atlanticus</name>
    <dbReference type="NCBI Taxonomy" id="32597"/>
    <lineage>
        <taxon>Eukaryota</taxon>
        <taxon>Sar</taxon>
        <taxon>Alveolata</taxon>
        <taxon>Perkinsozoa</taxon>
        <taxon>Perkinsea</taxon>
        <taxon>Perkinsida</taxon>
        <taxon>Perkinsidae</taxon>
        <taxon>Perkinsus</taxon>
    </lineage>
</organism>
<feature type="non-terminal residue" evidence="2">
    <location>
        <position position="213"/>
    </location>
</feature>
<protein>
    <submittedName>
        <fullName evidence="2">Uncharacterized protein</fullName>
    </submittedName>
</protein>
<feature type="compositionally biased region" description="Basic and acidic residues" evidence="1">
    <location>
        <begin position="183"/>
        <end position="213"/>
    </location>
</feature>